<evidence type="ECO:0000259" key="2">
    <source>
        <dbReference type="Pfam" id="PF17886"/>
    </source>
</evidence>
<gene>
    <name evidence="3" type="ORF">BJY28_002337</name>
</gene>
<comment type="caution">
    <text evidence="3">The sequence shown here is derived from an EMBL/GenBank/DDBJ whole genome shotgun (WGS) entry which is preliminary data.</text>
</comment>
<dbReference type="Gene3D" id="2.60.40.790">
    <property type="match status" value="1"/>
</dbReference>
<dbReference type="RefSeq" id="WP_179463168.1">
    <property type="nucleotide sequence ID" value="NZ_JACBZX010000001.1"/>
</dbReference>
<sequence>MARHVVVGTGGQRDAVAEALARDLDAPLRRLGGADGAPVGDDPGLTRLRRTAEDLLDQLDLPAPVIADLVQGCLPDQLGQLLALADLVADGPAGQVVSLVRPGPVAVLEQPARTARALHALVPVIARWDVLVAPRGAGRLLPPGGPVLHAVREVAGRLERLDHALADPATGIHLAPPHGPVGAAESADAVIALALMGRTATSTTGPGGPGARPTDLDRSSRDESSPELSSPEEPSPEQPPADVGPRVRREGDGWLLELDLPGLRADDVDLVRHDDDLVLAAAGRTRALTLPSVLRRCEVERAGVRQGRLTVQMRPDEAVWPRG</sequence>
<evidence type="ECO:0000256" key="1">
    <source>
        <dbReference type="SAM" id="MobiDB-lite"/>
    </source>
</evidence>
<organism evidence="3 4">
    <name type="scientific">Janibacter alkaliphilus</name>
    <dbReference type="NCBI Taxonomy" id="1069963"/>
    <lineage>
        <taxon>Bacteria</taxon>
        <taxon>Bacillati</taxon>
        <taxon>Actinomycetota</taxon>
        <taxon>Actinomycetes</taxon>
        <taxon>Micrococcales</taxon>
        <taxon>Intrasporangiaceae</taxon>
        <taxon>Janibacter</taxon>
    </lineage>
</organism>
<evidence type="ECO:0000313" key="3">
    <source>
        <dbReference type="EMBL" id="NYG37868.1"/>
    </source>
</evidence>
<reference evidence="3 4" key="1">
    <citation type="submission" date="2020-07" db="EMBL/GenBank/DDBJ databases">
        <title>Sequencing the genomes of 1000 actinobacteria strains.</title>
        <authorList>
            <person name="Klenk H.-P."/>
        </authorList>
    </citation>
    <scope>NUCLEOTIDE SEQUENCE [LARGE SCALE GENOMIC DNA]</scope>
    <source>
        <strain evidence="3 4">DSM 24723</strain>
    </source>
</reference>
<dbReference type="InterPro" id="IPR040612">
    <property type="entry name" value="ArsA_HSP20-like"/>
</dbReference>
<dbReference type="EMBL" id="JACBZX010000001">
    <property type="protein sequence ID" value="NYG37868.1"/>
    <property type="molecule type" value="Genomic_DNA"/>
</dbReference>
<dbReference type="CDD" id="cd06464">
    <property type="entry name" value="ACD_sHsps-like"/>
    <property type="match status" value="1"/>
</dbReference>
<protein>
    <submittedName>
        <fullName evidence="3">HSP20 family molecular chaperone IbpA</fullName>
    </submittedName>
</protein>
<dbReference type="Proteomes" id="UP000592181">
    <property type="component" value="Unassembled WGS sequence"/>
</dbReference>
<proteinExistence type="predicted"/>
<feature type="domain" description="ArsA HSP20-like" evidence="2">
    <location>
        <begin position="251"/>
        <end position="313"/>
    </location>
</feature>
<keyword evidence="4" id="KW-1185">Reference proteome</keyword>
<dbReference type="Pfam" id="PF17886">
    <property type="entry name" value="ArsA_HSP20"/>
    <property type="match status" value="1"/>
</dbReference>
<name>A0A852X613_9MICO</name>
<accession>A0A852X613</accession>
<dbReference type="InterPro" id="IPR008978">
    <property type="entry name" value="HSP20-like_chaperone"/>
</dbReference>
<evidence type="ECO:0000313" key="4">
    <source>
        <dbReference type="Proteomes" id="UP000592181"/>
    </source>
</evidence>
<feature type="compositionally biased region" description="Basic and acidic residues" evidence="1">
    <location>
        <begin position="214"/>
        <end position="224"/>
    </location>
</feature>
<dbReference type="AlphaFoldDB" id="A0A852X613"/>
<feature type="region of interest" description="Disordered" evidence="1">
    <location>
        <begin position="199"/>
        <end position="248"/>
    </location>
</feature>